<evidence type="ECO:0000313" key="3">
    <source>
        <dbReference type="Proteomes" id="UP000094313"/>
    </source>
</evidence>
<dbReference type="AlphaFoldDB" id="A0A1D7QL67"/>
<gene>
    <name evidence="2" type="ORF">BFS30_20770</name>
</gene>
<organism evidence="2 3">
    <name type="scientific">Pedobacter steynii</name>
    <dbReference type="NCBI Taxonomy" id="430522"/>
    <lineage>
        <taxon>Bacteria</taxon>
        <taxon>Pseudomonadati</taxon>
        <taxon>Bacteroidota</taxon>
        <taxon>Sphingobacteriia</taxon>
        <taxon>Sphingobacteriales</taxon>
        <taxon>Sphingobacteriaceae</taxon>
        <taxon>Pedobacter</taxon>
    </lineage>
</organism>
<dbReference type="InterPro" id="IPR043708">
    <property type="entry name" value="DUF5648"/>
</dbReference>
<sequence length="335" mass="38522">MKKLLLSLITLSLLSCSKDGFEIQNEETQTKKNQLMYGFVNTPTVSDSNKVWQVGTNPWTIYGFYSSHTKKHMYSNSPLPSELPRTQPGQYYNFLERTLGAADDKVTGKGNMITAWFNINNEDLVLTTNPNEFNGQPGWKKDRDLGKSFLGSEEGSFPIYRYYRNSTSSHFYTRDKNELGDGNSGFVYEGVAFYLKESGPWEFRIQDGTFYKDINTGYYYIVMESQLRILESLEMIRRVFDFRPDTRYGLPGHPIIELDIQTIKGTRGPAISANAYLTQDVNTGMRYFNNPQNGRGNLKIIPNDVVFSRYNFHKDNVQKVTGTNNSRLQELKITY</sequence>
<protein>
    <recommendedName>
        <fullName evidence="1">DUF5648 domain-containing protein</fullName>
    </recommendedName>
</protein>
<dbReference type="PROSITE" id="PS51257">
    <property type="entry name" value="PROKAR_LIPOPROTEIN"/>
    <property type="match status" value="1"/>
</dbReference>
<feature type="domain" description="DUF5648" evidence="1">
    <location>
        <begin position="61"/>
        <end position="195"/>
    </location>
</feature>
<proteinExistence type="predicted"/>
<dbReference type="OrthoDB" id="1038436at2"/>
<accession>A0A1D7QL67</accession>
<name>A0A1D7QL67_9SPHI</name>
<evidence type="ECO:0000259" key="1">
    <source>
        <dbReference type="Pfam" id="PF18885"/>
    </source>
</evidence>
<dbReference type="Pfam" id="PF18885">
    <property type="entry name" value="DUF5648"/>
    <property type="match status" value="1"/>
</dbReference>
<keyword evidence="3" id="KW-1185">Reference proteome</keyword>
<dbReference type="RefSeq" id="WP_069381049.1">
    <property type="nucleotide sequence ID" value="NZ_CP017141.1"/>
</dbReference>
<evidence type="ECO:0000313" key="2">
    <source>
        <dbReference type="EMBL" id="AOM79387.1"/>
    </source>
</evidence>
<dbReference type="KEGG" id="psty:BFS30_20770"/>
<dbReference type="Proteomes" id="UP000094313">
    <property type="component" value="Chromosome"/>
</dbReference>
<dbReference type="EMBL" id="CP017141">
    <property type="protein sequence ID" value="AOM79387.1"/>
    <property type="molecule type" value="Genomic_DNA"/>
</dbReference>
<reference evidence="2 3" key="1">
    <citation type="submission" date="2016-08" db="EMBL/GenBank/DDBJ databases">
        <authorList>
            <person name="Seilhamer J.J."/>
        </authorList>
    </citation>
    <scope>NUCLEOTIDE SEQUENCE [LARGE SCALE GENOMIC DNA]</scope>
    <source>
        <strain evidence="2 3">DX4</strain>
    </source>
</reference>